<feature type="transmembrane region" description="Helical" evidence="1">
    <location>
        <begin position="76"/>
        <end position="109"/>
    </location>
</feature>
<organism evidence="3 4">
    <name type="scientific">Limnobacter humi</name>
    <dbReference type="NCBI Taxonomy" id="1778671"/>
    <lineage>
        <taxon>Bacteria</taxon>
        <taxon>Pseudomonadati</taxon>
        <taxon>Pseudomonadota</taxon>
        <taxon>Betaproteobacteria</taxon>
        <taxon>Burkholderiales</taxon>
        <taxon>Burkholderiaceae</taxon>
        <taxon>Limnobacter</taxon>
    </lineage>
</organism>
<protein>
    <submittedName>
        <fullName evidence="3">Tripartite tricarboxylate transporter TctB family protein</fullName>
    </submittedName>
</protein>
<proteinExistence type="predicted"/>
<feature type="transmembrane region" description="Helical" evidence="1">
    <location>
        <begin position="115"/>
        <end position="134"/>
    </location>
</feature>
<comment type="caution">
    <text evidence="3">The sequence shown here is derived from an EMBL/GenBank/DDBJ whole genome shotgun (WGS) entry which is preliminary data.</text>
</comment>
<name>A0ABT1WCF3_9BURK</name>
<dbReference type="InterPro" id="IPR009936">
    <property type="entry name" value="DUF1468"/>
</dbReference>
<keyword evidence="4" id="KW-1185">Reference proteome</keyword>
<keyword evidence="1" id="KW-0472">Membrane</keyword>
<gene>
    <name evidence="3" type="ORF">NQT62_01965</name>
</gene>
<evidence type="ECO:0000313" key="3">
    <source>
        <dbReference type="EMBL" id="MCQ8895202.1"/>
    </source>
</evidence>
<dbReference type="RefSeq" id="WP_256762875.1">
    <property type="nucleotide sequence ID" value="NZ_JANIGO010000001.1"/>
</dbReference>
<keyword evidence="1" id="KW-0812">Transmembrane</keyword>
<feature type="transmembrane region" description="Helical" evidence="1">
    <location>
        <begin position="44"/>
        <end position="64"/>
    </location>
</feature>
<feature type="transmembrane region" description="Helical" evidence="1">
    <location>
        <begin position="7"/>
        <end position="24"/>
    </location>
</feature>
<dbReference type="EMBL" id="JANIGO010000001">
    <property type="protein sequence ID" value="MCQ8895202.1"/>
    <property type="molecule type" value="Genomic_DNA"/>
</dbReference>
<accession>A0ABT1WCF3</accession>
<keyword evidence="1" id="KW-1133">Transmembrane helix</keyword>
<dbReference type="Proteomes" id="UP001204142">
    <property type="component" value="Unassembled WGS sequence"/>
</dbReference>
<evidence type="ECO:0000313" key="4">
    <source>
        <dbReference type="Proteomes" id="UP001204142"/>
    </source>
</evidence>
<sequence length="151" mass="15780">MPKNLRDFWSGLLYLLVGAAAVWLGDEYPMGTAVRMGPGYFPIVLGYLLAGIGLLCILRAFVQAGDPLEGFAWTKLAWVTVAVTAFGLIVQGAGLAAAVAVVVVLSALASRHFSWKWSVGIALGSAVFCALVFVKGLGIPMPIIGTWLGGA</sequence>
<evidence type="ECO:0000256" key="1">
    <source>
        <dbReference type="SAM" id="Phobius"/>
    </source>
</evidence>
<dbReference type="Pfam" id="PF07331">
    <property type="entry name" value="TctB"/>
    <property type="match status" value="1"/>
</dbReference>
<evidence type="ECO:0000259" key="2">
    <source>
        <dbReference type="Pfam" id="PF07331"/>
    </source>
</evidence>
<feature type="domain" description="DUF1468" evidence="2">
    <location>
        <begin position="9"/>
        <end position="142"/>
    </location>
</feature>
<reference evidence="3 4" key="1">
    <citation type="submission" date="2022-07" db="EMBL/GenBank/DDBJ databases">
        <authorList>
            <person name="Xamxidin M."/>
            <person name="Wu M."/>
        </authorList>
    </citation>
    <scope>NUCLEOTIDE SEQUENCE [LARGE SCALE GENOMIC DNA]</scope>
    <source>
        <strain evidence="3 4">NBRC 111650</strain>
    </source>
</reference>